<keyword evidence="2" id="KW-1185">Reference proteome</keyword>
<gene>
    <name evidence="1" type="ORF">GGQ73_003803</name>
</gene>
<reference evidence="1 2" key="1">
    <citation type="submission" date="2020-08" db="EMBL/GenBank/DDBJ databases">
        <title>Genomic Encyclopedia of Type Strains, Phase IV (KMG-IV): sequencing the most valuable type-strain genomes for metagenomic binning, comparative biology and taxonomic classification.</title>
        <authorList>
            <person name="Goeker M."/>
        </authorList>
    </citation>
    <scope>NUCLEOTIDE SEQUENCE [LARGE SCALE GENOMIC DNA]</scope>
    <source>
        <strain evidence="1 2">DSM 26438</strain>
    </source>
</reference>
<evidence type="ECO:0000313" key="2">
    <source>
        <dbReference type="Proteomes" id="UP000565286"/>
    </source>
</evidence>
<sequence length="111" mass="12731">MDAASLILFYAVECALKSLYMLRNNLKTTDEVRAGGKSARGHKHNLDGLIADLRIPQSSIKVRPKIVLTRTRFEGQTPILHEAWRYGEKVDNTAAQFDWLMSIVEWCRNNR</sequence>
<dbReference type="AlphaFoldDB" id="A0A7W6C8V0"/>
<evidence type="ECO:0008006" key="3">
    <source>
        <dbReference type="Google" id="ProtNLM"/>
    </source>
</evidence>
<dbReference type="EMBL" id="JACIDV010000012">
    <property type="protein sequence ID" value="MBB3947832.1"/>
    <property type="molecule type" value="Genomic_DNA"/>
</dbReference>
<organism evidence="1 2">
    <name type="scientific">Rhizobium skierniewicense</name>
    <dbReference type="NCBI Taxonomy" id="984260"/>
    <lineage>
        <taxon>Bacteria</taxon>
        <taxon>Pseudomonadati</taxon>
        <taxon>Pseudomonadota</taxon>
        <taxon>Alphaproteobacteria</taxon>
        <taxon>Hyphomicrobiales</taxon>
        <taxon>Rhizobiaceae</taxon>
        <taxon>Rhizobium/Agrobacterium group</taxon>
        <taxon>Rhizobium</taxon>
    </lineage>
</organism>
<proteinExistence type="predicted"/>
<name>A0A7W6C8V0_9HYPH</name>
<protein>
    <recommendedName>
        <fullName evidence="3">HEPN domain-containing protein</fullName>
    </recommendedName>
</protein>
<accession>A0A7W6C8V0</accession>
<comment type="caution">
    <text evidence="1">The sequence shown here is derived from an EMBL/GenBank/DDBJ whole genome shotgun (WGS) entry which is preliminary data.</text>
</comment>
<evidence type="ECO:0000313" key="1">
    <source>
        <dbReference type="EMBL" id="MBB3947832.1"/>
    </source>
</evidence>
<dbReference type="Proteomes" id="UP000565286">
    <property type="component" value="Unassembled WGS sequence"/>
</dbReference>